<organism evidence="2 3">
    <name type="scientific">Chiloscyllium punctatum</name>
    <name type="common">Brownbanded bambooshark</name>
    <name type="synonym">Hemiscyllium punctatum</name>
    <dbReference type="NCBI Taxonomy" id="137246"/>
    <lineage>
        <taxon>Eukaryota</taxon>
        <taxon>Metazoa</taxon>
        <taxon>Chordata</taxon>
        <taxon>Craniata</taxon>
        <taxon>Vertebrata</taxon>
        <taxon>Chondrichthyes</taxon>
        <taxon>Elasmobranchii</taxon>
        <taxon>Galeomorphii</taxon>
        <taxon>Galeoidea</taxon>
        <taxon>Orectolobiformes</taxon>
        <taxon>Hemiscylliidae</taxon>
        <taxon>Chiloscyllium</taxon>
    </lineage>
</organism>
<feature type="region of interest" description="Disordered" evidence="1">
    <location>
        <begin position="1"/>
        <end position="78"/>
    </location>
</feature>
<name>A0A401SV66_CHIPU</name>
<accession>A0A401SV66</accession>
<evidence type="ECO:0000313" key="2">
    <source>
        <dbReference type="EMBL" id="GCC34314.1"/>
    </source>
</evidence>
<dbReference type="Proteomes" id="UP000287033">
    <property type="component" value="Unassembled WGS sequence"/>
</dbReference>
<protein>
    <submittedName>
        <fullName evidence="2">Uncharacterized protein</fullName>
    </submittedName>
</protein>
<keyword evidence="3" id="KW-1185">Reference proteome</keyword>
<dbReference type="AlphaFoldDB" id="A0A401SV66"/>
<sequence length="78" mass="7919">MWTGGSGEDRQANEGAQARGRKAGPEPTDEKKGEAGGAAVTWPAHKTSSRCGVGHCATSSRRAGRVPDVMAPSGEPSA</sequence>
<proteinExistence type="predicted"/>
<reference evidence="2 3" key="1">
    <citation type="journal article" date="2018" name="Nat. Ecol. Evol.">
        <title>Shark genomes provide insights into elasmobranch evolution and the origin of vertebrates.</title>
        <authorList>
            <person name="Hara Y"/>
            <person name="Yamaguchi K"/>
            <person name="Onimaru K"/>
            <person name="Kadota M"/>
            <person name="Koyanagi M"/>
            <person name="Keeley SD"/>
            <person name="Tatsumi K"/>
            <person name="Tanaka K"/>
            <person name="Motone F"/>
            <person name="Kageyama Y"/>
            <person name="Nozu R"/>
            <person name="Adachi N"/>
            <person name="Nishimura O"/>
            <person name="Nakagawa R"/>
            <person name="Tanegashima C"/>
            <person name="Kiyatake I"/>
            <person name="Matsumoto R"/>
            <person name="Murakumo K"/>
            <person name="Nishida K"/>
            <person name="Terakita A"/>
            <person name="Kuratani S"/>
            <person name="Sato K"/>
            <person name="Hyodo S Kuraku.S."/>
        </authorList>
    </citation>
    <scope>NUCLEOTIDE SEQUENCE [LARGE SCALE GENOMIC DNA]</scope>
</reference>
<gene>
    <name evidence="2" type="ORF">chiPu_0012787</name>
</gene>
<evidence type="ECO:0000313" key="3">
    <source>
        <dbReference type="Proteomes" id="UP000287033"/>
    </source>
</evidence>
<comment type="caution">
    <text evidence="2">The sequence shown here is derived from an EMBL/GenBank/DDBJ whole genome shotgun (WGS) entry which is preliminary data.</text>
</comment>
<evidence type="ECO:0000256" key="1">
    <source>
        <dbReference type="SAM" id="MobiDB-lite"/>
    </source>
</evidence>
<dbReference type="EMBL" id="BEZZ01000588">
    <property type="protein sequence ID" value="GCC34314.1"/>
    <property type="molecule type" value="Genomic_DNA"/>
</dbReference>